<feature type="compositionally biased region" description="Basic residues" evidence="1">
    <location>
        <begin position="81"/>
        <end position="97"/>
    </location>
</feature>
<feature type="domain" description="HMA" evidence="2">
    <location>
        <begin position="204"/>
        <end position="270"/>
    </location>
</feature>
<sequence>MKGIDIFCASQASTAICLSMDQPSSSSSSISNTTQFGGRAIDRHNPIITDPRRTPSRDFIVPSSPSKSHIDPKPLHDLPKAKKNSSSKPSGQKKKNAAKGLDQKKKSSAGKLTEHFTNNYSSKPIDSILRRSWVRPPTDLITPPGSSRYLLGDTPSFDAGSSVYDPVLALTNVDKEKGQVLHHDETSHSSKPSSSSLPKSGSSDQVVVLRVSLHCKGCEGKVRKHLSRMRGVTSFNIDFAAKKVTVVGDVTPLSVLASISKVKNAQFWPEPASVAESEKYAEDGYDKKKHALMIEKQGKCYTA</sequence>
<feature type="compositionally biased region" description="Basic and acidic residues" evidence="1">
    <location>
        <begin position="177"/>
        <end position="188"/>
    </location>
</feature>
<dbReference type="InterPro" id="IPR044526">
    <property type="entry name" value="NAKR1-3"/>
</dbReference>
<dbReference type="EMBL" id="OY731398">
    <property type="protein sequence ID" value="CAJ1896524.1"/>
    <property type="molecule type" value="Genomic_DNA"/>
</dbReference>
<dbReference type="Proteomes" id="UP001189624">
    <property type="component" value="Chromosome 1"/>
</dbReference>
<dbReference type="InterPro" id="IPR006121">
    <property type="entry name" value="HMA_dom"/>
</dbReference>
<proteinExistence type="predicted"/>
<dbReference type="GO" id="GO:0046872">
    <property type="term" value="F:metal ion binding"/>
    <property type="evidence" value="ECO:0007669"/>
    <property type="project" value="InterPro"/>
</dbReference>
<dbReference type="PANTHER" id="PTHR46119:SF17">
    <property type="entry name" value="COPPER CHAPERONE"/>
    <property type="match status" value="1"/>
</dbReference>
<dbReference type="Gene3D" id="3.30.70.100">
    <property type="match status" value="1"/>
</dbReference>
<gene>
    <name evidence="3" type="ORF">AYBTSS11_LOCUS3046</name>
</gene>
<organism evidence="3 4">
    <name type="scientific">Sphenostylis stenocarpa</name>
    <dbReference type="NCBI Taxonomy" id="92480"/>
    <lineage>
        <taxon>Eukaryota</taxon>
        <taxon>Viridiplantae</taxon>
        <taxon>Streptophyta</taxon>
        <taxon>Embryophyta</taxon>
        <taxon>Tracheophyta</taxon>
        <taxon>Spermatophyta</taxon>
        <taxon>Magnoliopsida</taxon>
        <taxon>eudicotyledons</taxon>
        <taxon>Gunneridae</taxon>
        <taxon>Pentapetalae</taxon>
        <taxon>rosids</taxon>
        <taxon>fabids</taxon>
        <taxon>Fabales</taxon>
        <taxon>Fabaceae</taxon>
        <taxon>Papilionoideae</taxon>
        <taxon>50 kb inversion clade</taxon>
        <taxon>NPAAA clade</taxon>
        <taxon>indigoferoid/millettioid clade</taxon>
        <taxon>Phaseoleae</taxon>
        <taxon>Sphenostylis</taxon>
    </lineage>
</organism>
<dbReference type="PANTHER" id="PTHR46119">
    <property type="entry name" value="OS08G0405700 PROTEIN"/>
    <property type="match status" value="1"/>
</dbReference>
<feature type="compositionally biased region" description="Basic and acidic residues" evidence="1">
    <location>
        <begin position="40"/>
        <end position="56"/>
    </location>
</feature>
<dbReference type="InterPro" id="IPR036163">
    <property type="entry name" value="HMA_dom_sf"/>
</dbReference>
<dbReference type="AlphaFoldDB" id="A0AA86RQW7"/>
<keyword evidence="4" id="KW-1185">Reference proteome</keyword>
<evidence type="ECO:0000313" key="4">
    <source>
        <dbReference type="Proteomes" id="UP001189624"/>
    </source>
</evidence>
<feature type="region of interest" description="Disordered" evidence="1">
    <location>
        <begin position="177"/>
        <end position="203"/>
    </location>
</feature>
<evidence type="ECO:0000313" key="3">
    <source>
        <dbReference type="EMBL" id="CAJ1896524.1"/>
    </source>
</evidence>
<dbReference type="SUPFAM" id="SSF55008">
    <property type="entry name" value="HMA, heavy metal-associated domain"/>
    <property type="match status" value="1"/>
</dbReference>
<feature type="compositionally biased region" description="Low complexity" evidence="1">
    <location>
        <begin position="189"/>
        <end position="203"/>
    </location>
</feature>
<evidence type="ECO:0000259" key="2">
    <source>
        <dbReference type="PROSITE" id="PS50846"/>
    </source>
</evidence>
<feature type="compositionally biased region" description="Basic and acidic residues" evidence="1">
    <location>
        <begin position="68"/>
        <end position="80"/>
    </location>
</feature>
<dbReference type="Pfam" id="PF00403">
    <property type="entry name" value="HMA"/>
    <property type="match status" value="1"/>
</dbReference>
<reference evidence="3" key="1">
    <citation type="submission" date="2023-10" db="EMBL/GenBank/DDBJ databases">
        <authorList>
            <person name="Domelevo Entfellner J.-B."/>
        </authorList>
    </citation>
    <scope>NUCLEOTIDE SEQUENCE</scope>
</reference>
<dbReference type="CDD" id="cd00371">
    <property type="entry name" value="HMA"/>
    <property type="match status" value="1"/>
</dbReference>
<dbReference type="PROSITE" id="PS50846">
    <property type="entry name" value="HMA_2"/>
    <property type="match status" value="1"/>
</dbReference>
<dbReference type="Gramene" id="rna-AYBTSS11_LOCUS3046">
    <property type="protein sequence ID" value="CAJ1896524.1"/>
    <property type="gene ID" value="gene-AYBTSS11_LOCUS3046"/>
</dbReference>
<accession>A0AA86RQW7</accession>
<evidence type="ECO:0000256" key="1">
    <source>
        <dbReference type="SAM" id="MobiDB-lite"/>
    </source>
</evidence>
<feature type="region of interest" description="Disordered" evidence="1">
    <location>
        <begin position="20"/>
        <end position="121"/>
    </location>
</feature>
<protein>
    <recommendedName>
        <fullName evidence="2">HMA domain-containing protein</fullName>
    </recommendedName>
</protein>
<name>A0AA86RQW7_9FABA</name>